<dbReference type="InterPro" id="IPR009351">
    <property type="entry name" value="AlkZ-like"/>
</dbReference>
<name>A0A934K1W9_9BACT</name>
<dbReference type="AlphaFoldDB" id="A0A934K1W9"/>
<dbReference type="PANTHER" id="PTHR38479">
    <property type="entry name" value="LMO0824 PROTEIN"/>
    <property type="match status" value="1"/>
</dbReference>
<evidence type="ECO:0000313" key="2">
    <source>
        <dbReference type="Proteomes" id="UP000612893"/>
    </source>
</evidence>
<dbReference type="Pfam" id="PF06224">
    <property type="entry name" value="AlkZ-like"/>
    <property type="match status" value="1"/>
</dbReference>
<dbReference type="Proteomes" id="UP000612893">
    <property type="component" value="Unassembled WGS sequence"/>
</dbReference>
<comment type="caution">
    <text evidence="1">The sequence shown here is derived from an EMBL/GenBank/DDBJ whole genome shotgun (WGS) entry which is preliminary data.</text>
</comment>
<keyword evidence="2" id="KW-1185">Reference proteome</keyword>
<reference evidence="1" key="1">
    <citation type="submission" date="2020-10" db="EMBL/GenBank/DDBJ databases">
        <title>Ca. Dormibacterota MAGs.</title>
        <authorList>
            <person name="Montgomery K."/>
        </authorList>
    </citation>
    <scope>NUCLEOTIDE SEQUENCE [LARGE SCALE GENOMIC DNA]</scope>
    <source>
        <strain evidence="1">SC8812_S17_10</strain>
    </source>
</reference>
<organism evidence="1 2">
    <name type="scientific">Candidatus Nephthysia bennettiae</name>
    <dbReference type="NCBI Taxonomy" id="3127016"/>
    <lineage>
        <taxon>Bacteria</taxon>
        <taxon>Bacillati</taxon>
        <taxon>Candidatus Dormiibacterota</taxon>
        <taxon>Candidatus Dormibacteria</taxon>
        <taxon>Candidatus Dormibacterales</taxon>
        <taxon>Candidatus Dormibacteraceae</taxon>
        <taxon>Candidatus Nephthysia</taxon>
    </lineage>
</organism>
<evidence type="ECO:0000313" key="1">
    <source>
        <dbReference type="EMBL" id="MBJ7600056.1"/>
    </source>
</evidence>
<accession>A0A934K1W9</accession>
<dbReference type="EMBL" id="JAEKNR010000184">
    <property type="protein sequence ID" value="MBJ7600056.1"/>
    <property type="molecule type" value="Genomic_DNA"/>
</dbReference>
<gene>
    <name evidence="1" type="ORF">JF922_18510</name>
</gene>
<protein>
    <submittedName>
        <fullName evidence="1">AlkZ family DNA glycosylase</fullName>
    </submittedName>
</protein>
<sequence length="379" mass="41772">MTRLTPRALNRALLMRQGLLERLDLPLVEAVESIGALQAQHWPAVSVALWSRLHGVGAEELRQAFAEGRLVVGNLLRGTLHAVSGRQHAAYAVVVAESGMNDWRRTEAQRPLDLGAVRADLAAFAESTPRSADEMIDRIEAWVAGQFRLDEEELARQRAYRWRPLLAAMPFSKVPSDGRWAGGRTPGAFLASAALRGALPSPSEALDSVVRWHLAAFGPAAAEDVAAWIGWRTVPVRAALEGAGSELRRFQDEAGRTLFDVPSASRPDQELEAPVRLLPWFDSALLAYAPRHRGRILPDAYRDLVYMRANLQWLPTLLVDGMVAGTWSVDLRRSEASLTLKPFERLARPVRAALIDEAERLVRFMKPDAANHAVLFAGG</sequence>
<proteinExistence type="predicted"/>
<dbReference type="PANTHER" id="PTHR38479:SF2">
    <property type="entry name" value="WINGED HELIX DNA-BINDING DOMAIN-CONTAINING PROTEIN"/>
    <property type="match status" value="1"/>
</dbReference>